<evidence type="ECO:0000313" key="7">
    <source>
        <dbReference type="Proteomes" id="UP000467252"/>
    </source>
</evidence>
<evidence type="ECO:0000259" key="5">
    <source>
        <dbReference type="PROSITE" id="PS51296"/>
    </source>
</evidence>
<keyword evidence="1" id="KW-0001">2Fe-2S</keyword>
<evidence type="ECO:0000256" key="4">
    <source>
        <dbReference type="ARBA" id="ARBA00023014"/>
    </source>
</evidence>
<keyword evidence="7" id="KW-1185">Reference proteome</keyword>
<evidence type="ECO:0000256" key="3">
    <source>
        <dbReference type="ARBA" id="ARBA00023004"/>
    </source>
</evidence>
<dbReference type="Proteomes" id="UP000467252">
    <property type="component" value="Chromosome"/>
</dbReference>
<sequence>MQWSDRISPGTIEQVRVGERNLVVYRGQGGRAHVADAVTPDRGLPLTEAEVVGDSLRSCIDGKIWPPGDSDGTAGDLRPLRRYPVSEQAGLILVGIGATESMAPALGDGGQQWTPVADEPTWVGEGSVQIALENLCDAHSLGYLLGGVTVSMPQVVSTAPGDLHMRCQVSDPDSGGAPAQKLDVRATSPGLMWIQTTSGAGVLFAVTPLDEHRVAIRACRAGRGDDGLDWSGCIARQVELTGLIRRVPVLVLSDEERQVADSVREWLGAVA</sequence>
<keyword evidence="4" id="KW-0411">Iron-sulfur</keyword>
<evidence type="ECO:0000256" key="1">
    <source>
        <dbReference type="ARBA" id="ARBA00022714"/>
    </source>
</evidence>
<evidence type="ECO:0000256" key="2">
    <source>
        <dbReference type="ARBA" id="ARBA00022723"/>
    </source>
</evidence>
<proteinExistence type="predicted"/>
<dbReference type="GO" id="GO:0004497">
    <property type="term" value="F:monooxygenase activity"/>
    <property type="evidence" value="ECO:0007669"/>
    <property type="project" value="UniProtKB-ARBA"/>
</dbReference>
<dbReference type="InterPro" id="IPR017941">
    <property type="entry name" value="Rieske_2Fe-2S"/>
</dbReference>
<gene>
    <name evidence="6" type="ORF">MPUL_48780</name>
</gene>
<dbReference type="AlphaFoldDB" id="A0A7I7URP7"/>
<dbReference type="SUPFAM" id="SSF50022">
    <property type="entry name" value="ISP domain"/>
    <property type="match status" value="1"/>
</dbReference>
<dbReference type="GO" id="GO:0051537">
    <property type="term" value="F:2 iron, 2 sulfur cluster binding"/>
    <property type="evidence" value="ECO:0007669"/>
    <property type="project" value="UniProtKB-KW"/>
</dbReference>
<feature type="domain" description="Rieske" evidence="5">
    <location>
        <begin position="1"/>
        <end position="94"/>
    </location>
</feature>
<dbReference type="GO" id="GO:0016705">
    <property type="term" value="F:oxidoreductase activity, acting on paired donors, with incorporation or reduction of molecular oxygen"/>
    <property type="evidence" value="ECO:0007669"/>
    <property type="project" value="UniProtKB-ARBA"/>
</dbReference>
<dbReference type="Gene3D" id="2.102.10.10">
    <property type="entry name" value="Rieske [2Fe-2S] iron-sulphur domain"/>
    <property type="match status" value="1"/>
</dbReference>
<accession>A0A7I7URP7</accession>
<evidence type="ECO:0000313" key="6">
    <source>
        <dbReference type="EMBL" id="BBY83720.1"/>
    </source>
</evidence>
<organism evidence="6 7">
    <name type="scientific">Mycolicibacterium pulveris</name>
    <name type="common">Mycobacterium pulveris</name>
    <dbReference type="NCBI Taxonomy" id="36813"/>
    <lineage>
        <taxon>Bacteria</taxon>
        <taxon>Bacillati</taxon>
        <taxon>Actinomycetota</taxon>
        <taxon>Actinomycetes</taxon>
        <taxon>Mycobacteriales</taxon>
        <taxon>Mycobacteriaceae</taxon>
        <taxon>Mycolicibacterium</taxon>
    </lineage>
</organism>
<dbReference type="GO" id="GO:0046872">
    <property type="term" value="F:metal ion binding"/>
    <property type="evidence" value="ECO:0007669"/>
    <property type="project" value="UniProtKB-KW"/>
</dbReference>
<protein>
    <recommendedName>
        <fullName evidence="5">Rieske domain-containing protein</fullName>
    </recommendedName>
</protein>
<keyword evidence="3" id="KW-0408">Iron</keyword>
<reference evidence="6 7" key="1">
    <citation type="journal article" date="2019" name="Emerg. Microbes Infect.">
        <title>Comprehensive subspecies identification of 175 nontuberculous mycobacteria species based on 7547 genomic profiles.</title>
        <authorList>
            <person name="Matsumoto Y."/>
            <person name="Kinjo T."/>
            <person name="Motooka D."/>
            <person name="Nabeya D."/>
            <person name="Jung N."/>
            <person name="Uechi K."/>
            <person name="Horii T."/>
            <person name="Iida T."/>
            <person name="Fujita J."/>
            <person name="Nakamura S."/>
        </authorList>
    </citation>
    <scope>NUCLEOTIDE SEQUENCE [LARGE SCALE GENOMIC DNA]</scope>
    <source>
        <strain evidence="6 7">JCM 6370</strain>
    </source>
</reference>
<dbReference type="InterPro" id="IPR036922">
    <property type="entry name" value="Rieske_2Fe-2S_sf"/>
</dbReference>
<dbReference type="PROSITE" id="PS51296">
    <property type="entry name" value="RIESKE"/>
    <property type="match status" value="1"/>
</dbReference>
<keyword evidence="2" id="KW-0479">Metal-binding</keyword>
<dbReference type="EMBL" id="AP022599">
    <property type="protein sequence ID" value="BBY83720.1"/>
    <property type="molecule type" value="Genomic_DNA"/>
</dbReference>
<name>A0A7I7URP7_MYCPV</name>